<dbReference type="Gene3D" id="2.160.20.80">
    <property type="entry name" value="E3 ubiquitin-protein ligase SopA"/>
    <property type="match status" value="1"/>
</dbReference>
<accession>A0A140NHD1</accession>
<proteinExistence type="predicted"/>
<dbReference type="Proteomes" id="UP000005012">
    <property type="component" value="Chromosome"/>
</dbReference>
<reference evidence="2" key="2">
    <citation type="submission" date="2012-04" db="EMBL/GenBank/DDBJ databases">
        <title>Complete genome sequence of Providencia stuartii clinical isolate MRSN 2154.</title>
        <authorList>
            <person name="Clifford R.J."/>
            <person name="Hang J."/>
            <person name="Riley M.C."/>
            <person name="Onmus-Leone F."/>
            <person name="Kuschner R.A."/>
            <person name="Lesho E.P."/>
            <person name="Waterman P.E."/>
        </authorList>
    </citation>
    <scope>NUCLEOTIDE SEQUENCE [LARGE SCALE GENOMIC DNA]</scope>
    <source>
        <strain evidence="2">MRSN 2154</strain>
    </source>
</reference>
<gene>
    <name evidence="1" type="ordered locus">S70_02030</name>
</gene>
<dbReference type="PANTHER" id="PTHR14136">
    <property type="entry name" value="BTB_POZ DOMAIN-CONTAINING PROTEIN KCTD9"/>
    <property type="match status" value="1"/>
</dbReference>
<name>A0A140NHD1_PROSM</name>
<dbReference type="OrthoDB" id="237820at2"/>
<dbReference type="InterPro" id="IPR001646">
    <property type="entry name" value="5peptide_repeat"/>
</dbReference>
<dbReference type="SUPFAM" id="SSF141571">
    <property type="entry name" value="Pentapeptide repeat-like"/>
    <property type="match status" value="1"/>
</dbReference>
<reference evidence="1 2" key="1">
    <citation type="journal article" date="2012" name="J. Bacteriol.">
        <title>Complete Genome Sequence of Providencia stuartii Clinical Isolate MRSN 2154.</title>
        <authorList>
            <person name="Clifford R.J."/>
            <person name="Hang J."/>
            <person name="Riley M.C."/>
            <person name="Onmus-Leone F."/>
            <person name="Kuschner R.A."/>
            <person name="Lesho E.P."/>
            <person name="Waterman P.E."/>
        </authorList>
    </citation>
    <scope>NUCLEOTIDE SEQUENCE [LARGE SCALE GENOMIC DNA]</scope>
    <source>
        <strain evidence="1 2">MRSN 2154</strain>
    </source>
</reference>
<dbReference type="InterPro" id="IPR051082">
    <property type="entry name" value="Pentapeptide-BTB/POZ_domain"/>
</dbReference>
<organism evidence="1 2">
    <name type="scientific">Providencia stuartii (strain MRSN 2154)</name>
    <dbReference type="NCBI Taxonomy" id="1157951"/>
    <lineage>
        <taxon>Bacteria</taxon>
        <taxon>Pseudomonadati</taxon>
        <taxon>Pseudomonadota</taxon>
        <taxon>Gammaproteobacteria</taxon>
        <taxon>Enterobacterales</taxon>
        <taxon>Morganellaceae</taxon>
        <taxon>Providencia</taxon>
    </lineage>
</organism>
<dbReference type="PANTHER" id="PTHR14136:SF17">
    <property type="entry name" value="BTB_POZ DOMAIN-CONTAINING PROTEIN KCTD9"/>
    <property type="match status" value="1"/>
</dbReference>
<evidence type="ECO:0000313" key="1">
    <source>
        <dbReference type="EMBL" id="AFH92301.1"/>
    </source>
</evidence>
<dbReference type="AlphaFoldDB" id="A0A140NHD1"/>
<dbReference type="EMBL" id="CP003488">
    <property type="protein sequence ID" value="AFH92301.1"/>
    <property type="molecule type" value="Genomic_DNA"/>
</dbReference>
<dbReference type="PATRIC" id="fig|1157951.4.peg.405"/>
<dbReference type="HOGENOM" id="CLU_1538723_0_0_6"/>
<dbReference type="KEGG" id="psi:S70_02030"/>
<dbReference type="Pfam" id="PF00805">
    <property type="entry name" value="Pentapeptide"/>
    <property type="match status" value="2"/>
</dbReference>
<protein>
    <submittedName>
        <fullName evidence="1">Pentapeptide repeat-containing protein</fullName>
    </submittedName>
</protein>
<dbReference type="GeneID" id="93518864"/>
<sequence>MKKTFDETINTLRELGLIYDDQSPRLPEAMPKFDDPDPCGFSIFRMGIEDLDLSALDMRRTFFSRSEIVGCNFTDTDLAESNMCWNDFISVNFTRANLAGADLRASIYENTNFTECNLSSSDLRLAEFNNCIFTLANMQGAKLTKTAGEALPLSIQQKKQIDWQDTEGEEPSGG</sequence>
<dbReference type="RefSeq" id="WP_014656217.1">
    <property type="nucleotide sequence ID" value="NC_017731.1"/>
</dbReference>
<evidence type="ECO:0000313" key="2">
    <source>
        <dbReference type="Proteomes" id="UP000005012"/>
    </source>
</evidence>